<dbReference type="KEGG" id="pchm:VFPPC_15216"/>
<keyword evidence="1" id="KW-1133">Transmembrane helix</keyword>
<sequence>MYDGGRRKRKGKKVWRGREGRREKNSAQIQCACLVWSSLVSLPLWSAGLVWSGLVWSVWSTSNGPDIDHLSRQLMSGLVGSETSRCKAKLVKSGGFNAAGCWLMVAAIIDPCATSWNMSSVWWSGSRRQTIVMHLPPIYRLL</sequence>
<keyword evidence="1" id="KW-0812">Transmembrane</keyword>
<keyword evidence="3" id="KW-1185">Reference proteome</keyword>
<protein>
    <submittedName>
        <fullName evidence="2">Uncharacterized protein</fullName>
    </submittedName>
</protein>
<accession>A0A179G6V1</accession>
<evidence type="ECO:0000313" key="2">
    <source>
        <dbReference type="EMBL" id="OAQ72909.1"/>
    </source>
</evidence>
<comment type="caution">
    <text evidence="2">The sequence shown here is derived from an EMBL/GenBank/DDBJ whole genome shotgun (WGS) entry which is preliminary data.</text>
</comment>
<organism evidence="2 3">
    <name type="scientific">Pochonia chlamydosporia 170</name>
    <dbReference type="NCBI Taxonomy" id="1380566"/>
    <lineage>
        <taxon>Eukaryota</taxon>
        <taxon>Fungi</taxon>
        <taxon>Dikarya</taxon>
        <taxon>Ascomycota</taxon>
        <taxon>Pezizomycotina</taxon>
        <taxon>Sordariomycetes</taxon>
        <taxon>Hypocreomycetidae</taxon>
        <taxon>Hypocreales</taxon>
        <taxon>Clavicipitaceae</taxon>
        <taxon>Pochonia</taxon>
    </lineage>
</organism>
<name>A0A179G6V1_METCM</name>
<evidence type="ECO:0000256" key="1">
    <source>
        <dbReference type="SAM" id="Phobius"/>
    </source>
</evidence>
<evidence type="ECO:0000313" key="3">
    <source>
        <dbReference type="Proteomes" id="UP000078397"/>
    </source>
</evidence>
<reference evidence="2 3" key="1">
    <citation type="journal article" date="2016" name="PLoS Pathog.">
        <title>Biosynthesis of antibiotic leucinostatins in bio-control fungus Purpureocillium lilacinum and their inhibition on phytophthora revealed by genome mining.</title>
        <authorList>
            <person name="Wang G."/>
            <person name="Liu Z."/>
            <person name="Lin R."/>
            <person name="Li E."/>
            <person name="Mao Z."/>
            <person name="Ling J."/>
            <person name="Yang Y."/>
            <person name="Yin W.B."/>
            <person name="Xie B."/>
        </authorList>
    </citation>
    <scope>NUCLEOTIDE SEQUENCE [LARGE SCALE GENOMIC DNA]</scope>
    <source>
        <strain evidence="2">170</strain>
    </source>
</reference>
<dbReference type="RefSeq" id="XP_018148992.1">
    <property type="nucleotide sequence ID" value="XM_018292969.1"/>
</dbReference>
<dbReference type="AlphaFoldDB" id="A0A179G6V1"/>
<gene>
    <name evidence="2" type="ORF">VFPPC_15216</name>
</gene>
<dbReference type="EMBL" id="LSBJ02000001">
    <property type="protein sequence ID" value="OAQ72909.1"/>
    <property type="molecule type" value="Genomic_DNA"/>
</dbReference>
<dbReference type="Proteomes" id="UP000078397">
    <property type="component" value="Unassembled WGS sequence"/>
</dbReference>
<proteinExistence type="predicted"/>
<feature type="transmembrane region" description="Helical" evidence="1">
    <location>
        <begin position="31"/>
        <end position="59"/>
    </location>
</feature>
<dbReference type="GeneID" id="28856963"/>
<keyword evidence="1" id="KW-0472">Membrane</keyword>